<dbReference type="PROSITE" id="PS00943">
    <property type="entry name" value="UBIA"/>
    <property type="match status" value="1"/>
</dbReference>
<feature type="region of interest" description="Disordered" evidence="14">
    <location>
        <begin position="163"/>
        <end position="192"/>
    </location>
</feature>
<evidence type="ECO:0000256" key="11">
    <source>
        <dbReference type="ARBA" id="ARBA00023136"/>
    </source>
</evidence>
<feature type="transmembrane region" description="Helical" evidence="15">
    <location>
        <begin position="469"/>
        <end position="486"/>
    </location>
</feature>
<dbReference type="GO" id="GO:0008495">
    <property type="term" value="F:protoheme IX farnesyltransferase activity"/>
    <property type="evidence" value="ECO:0007669"/>
    <property type="project" value="UniProtKB-EC"/>
</dbReference>
<evidence type="ECO:0000256" key="2">
    <source>
        <dbReference type="ARBA" id="ARBA00005985"/>
    </source>
</evidence>
<comment type="subcellular location">
    <subcellularLocation>
        <location evidence="1">Mitochondrion membrane</location>
        <topology evidence="1">Multi-pass membrane protein</topology>
    </subcellularLocation>
</comment>
<dbReference type="EMBL" id="GDRN01057048">
    <property type="protein sequence ID" value="JAI65748.1"/>
    <property type="molecule type" value="Transcribed_RNA"/>
</dbReference>
<comment type="catalytic activity">
    <reaction evidence="13">
        <text>heme b + (2E,6E)-farnesyl diphosphate + H2O = Fe(II)-heme o + diphosphate</text>
        <dbReference type="Rhea" id="RHEA:28070"/>
        <dbReference type="ChEBI" id="CHEBI:15377"/>
        <dbReference type="ChEBI" id="CHEBI:33019"/>
        <dbReference type="ChEBI" id="CHEBI:60344"/>
        <dbReference type="ChEBI" id="CHEBI:60530"/>
        <dbReference type="ChEBI" id="CHEBI:175763"/>
        <dbReference type="EC" id="2.5.1.141"/>
    </reaction>
</comment>
<dbReference type="GO" id="GO:0006784">
    <property type="term" value="P:heme A biosynthetic process"/>
    <property type="evidence" value="ECO:0007669"/>
    <property type="project" value="TreeGrafter"/>
</dbReference>
<evidence type="ECO:0000256" key="13">
    <source>
        <dbReference type="ARBA" id="ARBA00047690"/>
    </source>
</evidence>
<organism evidence="16">
    <name type="scientific">Scylla olivacea</name>
    <name type="common">Orange mud crab</name>
    <name type="synonym">Cancer olivacea</name>
    <dbReference type="NCBI Taxonomy" id="85551"/>
    <lineage>
        <taxon>Eukaryota</taxon>
        <taxon>Metazoa</taxon>
        <taxon>Ecdysozoa</taxon>
        <taxon>Arthropoda</taxon>
        <taxon>Crustacea</taxon>
        <taxon>Multicrustacea</taxon>
        <taxon>Malacostraca</taxon>
        <taxon>Eumalacostraca</taxon>
        <taxon>Eucarida</taxon>
        <taxon>Decapoda</taxon>
        <taxon>Pleocyemata</taxon>
        <taxon>Brachyura</taxon>
        <taxon>Eubrachyura</taxon>
        <taxon>Portunoidea</taxon>
        <taxon>Portunidae</taxon>
        <taxon>Portuninae</taxon>
        <taxon>Scylla</taxon>
    </lineage>
</organism>
<evidence type="ECO:0000256" key="15">
    <source>
        <dbReference type="SAM" id="Phobius"/>
    </source>
</evidence>
<keyword evidence="10" id="KW-0350">Heme biosynthesis</keyword>
<evidence type="ECO:0000256" key="5">
    <source>
        <dbReference type="ARBA" id="ARBA00022679"/>
    </source>
</evidence>
<dbReference type="EMBL" id="GDRN01057049">
    <property type="protein sequence ID" value="JAI65747.1"/>
    <property type="molecule type" value="Transcribed_RNA"/>
</dbReference>
<dbReference type="PANTHER" id="PTHR43448:SF2">
    <property type="entry name" value="PROTOHEME IX FARNESYLTRANSFERASE, MITOCHONDRIAL"/>
    <property type="match status" value="1"/>
</dbReference>
<dbReference type="AlphaFoldDB" id="A0A0P4WEG5"/>
<evidence type="ECO:0000256" key="14">
    <source>
        <dbReference type="SAM" id="MobiDB-lite"/>
    </source>
</evidence>
<keyword evidence="11 15" id="KW-0472">Membrane</keyword>
<dbReference type="InterPro" id="IPR044878">
    <property type="entry name" value="UbiA_sf"/>
</dbReference>
<feature type="region of interest" description="Disordered" evidence="14">
    <location>
        <begin position="64"/>
        <end position="85"/>
    </location>
</feature>
<keyword evidence="8 15" id="KW-1133">Transmembrane helix</keyword>
<name>A0A0P4WEG5_SCYOL</name>
<evidence type="ECO:0000256" key="8">
    <source>
        <dbReference type="ARBA" id="ARBA00022989"/>
    </source>
</evidence>
<dbReference type="InterPro" id="IPR006369">
    <property type="entry name" value="Protohaem_IX_farnesylTrfase"/>
</dbReference>
<dbReference type="InterPro" id="IPR030470">
    <property type="entry name" value="UbiA_prenylTrfase_CS"/>
</dbReference>
<evidence type="ECO:0000256" key="12">
    <source>
        <dbReference type="ARBA" id="ARBA00030253"/>
    </source>
</evidence>
<dbReference type="Pfam" id="PF01040">
    <property type="entry name" value="UbiA"/>
    <property type="match status" value="1"/>
</dbReference>
<evidence type="ECO:0000256" key="10">
    <source>
        <dbReference type="ARBA" id="ARBA00023133"/>
    </source>
</evidence>
<dbReference type="GO" id="GO:0031966">
    <property type="term" value="C:mitochondrial membrane"/>
    <property type="evidence" value="ECO:0007669"/>
    <property type="project" value="UniProtKB-SubCell"/>
</dbReference>
<evidence type="ECO:0000256" key="6">
    <source>
        <dbReference type="ARBA" id="ARBA00022692"/>
    </source>
</evidence>
<feature type="compositionally biased region" description="Basic and acidic residues" evidence="14">
    <location>
        <begin position="177"/>
        <end position="187"/>
    </location>
</feature>
<keyword evidence="5" id="KW-0808">Transferase</keyword>
<dbReference type="EC" id="2.5.1.141" evidence="3"/>
<dbReference type="CDD" id="cd13957">
    <property type="entry name" value="PT_UbiA_Cox10"/>
    <property type="match status" value="1"/>
</dbReference>
<comment type="similarity">
    <text evidence="2">Belongs to the UbiA prenyltransferase family.</text>
</comment>
<feature type="transmembrane region" description="Helical" evidence="15">
    <location>
        <begin position="340"/>
        <end position="359"/>
    </location>
</feature>
<feature type="transmembrane region" description="Helical" evidence="15">
    <location>
        <begin position="316"/>
        <end position="333"/>
    </location>
</feature>
<dbReference type="Gene3D" id="1.10.357.140">
    <property type="entry name" value="UbiA prenyltransferase"/>
    <property type="match status" value="1"/>
</dbReference>
<feature type="transmembrane region" description="Helical" evidence="15">
    <location>
        <begin position="420"/>
        <end position="440"/>
    </location>
</feature>
<accession>A0A0P4WEG5</accession>
<sequence length="521" mass="56929">MCSIVCGAGWGTLVRAGHHNPCLCYIRRVSRSVLQPCSTRWVPHLRLFSQRFKSSAALLRTVGPDGTAESQLDSKGEKTQAVGDGVPRRKPVRVMVIRGASHLKPLRSREAPVLHHAQARALVDMWEVPASLASAIPNRHTTQEIHFTVDQLLKDSRKSLHVASCSQDQDEDDVEYSSERGTRKPEEPELVGALPPGALDWRPQVLDVWNLGNYYADLAKSRLTGLVVLTAIAGYAMAPAPIEASALLLSALGTGLVSGAANSINQFLEIPFDSQMDRTKNRILVRGLVSPLHAISFAIVCSTAGIGMLYCGANGLAAALGAVNLVLYTSVYTPMKRLTIVNTWTGAVVGAIPPLIGWASCEGQLSAGAWVMAAILYAWQFPHFNSLSWNLRPDYSRAGYRMMAVTDPDLCRRVSLRYSLAMVGICTLAPVIDVTTWTFAADSLPFNGYLVYLAWKFYQDADSKSSRKLFFFSLIHLPVILTLMIISKKHYGRNKKAEFVAVVSEGIDSGTRDQISSTLVT</sequence>
<proteinExistence type="inferred from homology"/>
<evidence type="ECO:0000313" key="16">
    <source>
        <dbReference type="EMBL" id="JAI65747.1"/>
    </source>
</evidence>
<feature type="transmembrane region" description="Helical" evidence="15">
    <location>
        <begin position="365"/>
        <end position="382"/>
    </location>
</feature>
<evidence type="ECO:0000256" key="7">
    <source>
        <dbReference type="ARBA" id="ARBA00022946"/>
    </source>
</evidence>
<keyword evidence="7" id="KW-0809">Transit peptide</keyword>
<keyword evidence="6 15" id="KW-0812">Transmembrane</keyword>
<dbReference type="InterPro" id="IPR000537">
    <property type="entry name" value="UbiA_prenyltransferase"/>
</dbReference>
<keyword evidence="9" id="KW-0496">Mitochondrion</keyword>
<evidence type="ECO:0000256" key="3">
    <source>
        <dbReference type="ARBA" id="ARBA00012292"/>
    </source>
</evidence>
<evidence type="ECO:0000256" key="1">
    <source>
        <dbReference type="ARBA" id="ARBA00004225"/>
    </source>
</evidence>
<protein>
    <recommendedName>
        <fullName evidence="4">Protoheme IX farnesyltransferase, mitochondrial</fullName>
        <ecNumber evidence="3">2.5.1.141</ecNumber>
    </recommendedName>
    <alternativeName>
        <fullName evidence="12">Heme O synthase</fullName>
    </alternativeName>
</protein>
<dbReference type="NCBIfam" id="TIGR01473">
    <property type="entry name" value="cyoE_ctaB"/>
    <property type="match status" value="1"/>
</dbReference>
<evidence type="ECO:0000256" key="9">
    <source>
        <dbReference type="ARBA" id="ARBA00023128"/>
    </source>
</evidence>
<dbReference type="HAMAP" id="MF_00154">
    <property type="entry name" value="CyoE_CtaB"/>
    <property type="match status" value="1"/>
</dbReference>
<evidence type="ECO:0000256" key="4">
    <source>
        <dbReference type="ARBA" id="ARBA00016335"/>
    </source>
</evidence>
<dbReference type="PANTHER" id="PTHR43448">
    <property type="entry name" value="PROTOHEME IX FARNESYLTRANSFERASE, MITOCHONDRIAL"/>
    <property type="match status" value="1"/>
</dbReference>
<dbReference type="FunFam" id="1.10.357.140:FF:000004">
    <property type="entry name" value="Protoheme IX farnesyltransferase, mitochondrial"/>
    <property type="match status" value="1"/>
</dbReference>
<reference evidence="16" key="1">
    <citation type="submission" date="2015-09" db="EMBL/GenBank/DDBJ databases">
        <title>Scylla olivacea transcriptome.</title>
        <authorList>
            <person name="Ikhwanuddin M."/>
        </authorList>
    </citation>
    <scope>NUCLEOTIDE SEQUENCE</scope>
</reference>